<reference evidence="2" key="2">
    <citation type="submission" date="2013-10" db="EMBL/GenBank/DDBJ databases">
        <authorList>
            <person name="Aslett M."/>
        </authorList>
    </citation>
    <scope>NUCLEOTIDE SEQUENCE [LARGE SCALE GENOMIC DNA]</scope>
    <source>
        <strain evidence="2">Houghton</strain>
    </source>
</reference>
<keyword evidence="1" id="KW-0812">Transmembrane</keyword>
<sequence>MASVCRIWSWFFDVSNPNDPKLRRWLHPTCALAFNAGLALVVAVAAFLAAPSEFHELWLQRQTPAVAHFAQHLTDWATSVGLVSSPAFQWLRRTAAALLLPQELMFDRKQAFALYTWDKGSIDPKSLGIFLAVYVALMLASRLYEKGAMMLYDAAWACNLSLALTALALWLNIPLLVSACSCWVAVDQLLWYVDSLSFVVRGRFLVGVAKYLANKDTPWTKKLFSTHHLWFIPFTTFVNLKYADGHSPCCLSVSMFLSLMCVLGSRCCTPYAVCHPEPSTRSKAEDSRRDVKPEKSSTDVLNVNVSWRCWADVTHHLPFLGMFDDKPWYMFVVWNQLIWGLGNCFLFGLFLTASNLLRH</sequence>
<feature type="transmembrane region" description="Helical" evidence="1">
    <location>
        <begin position="127"/>
        <end position="144"/>
    </location>
</feature>
<proteinExistence type="predicted"/>
<name>U6MW04_9EIME</name>
<evidence type="ECO:0000256" key="1">
    <source>
        <dbReference type="SAM" id="Phobius"/>
    </source>
</evidence>
<dbReference type="Proteomes" id="UP000030754">
    <property type="component" value="Unassembled WGS sequence"/>
</dbReference>
<dbReference type="AlphaFoldDB" id="U6MW04"/>
<feature type="transmembrane region" description="Helical" evidence="1">
    <location>
        <begin position="30"/>
        <end position="50"/>
    </location>
</feature>
<dbReference type="GeneID" id="25475039"/>
<feature type="transmembrane region" description="Helical" evidence="1">
    <location>
        <begin position="156"/>
        <end position="186"/>
    </location>
</feature>
<organism evidence="2 3">
    <name type="scientific">Eimeria necatrix</name>
    <dbReference type="NCBI Taxonomy" id="51315"/>
    <lineage>
        <taxon>Eukaryota</taxon>
        <taxon>Sar</taxon>
        <taxon>Alveolata</taxon>
        <taxon>Apicomplexa</taxon>
        <taxon>Conoidasida</taxon>
        <taxon>Coccidia</taxon>
        <taxon>Eucoccidiorida</taxon>
        <taxon>Eimeriorina</taxon>
        <taxon>Eimeriidae</taxon>
        <taxon>Eimeria</taxon>
    </lineage>
</organism>
<dbReference type="OrthoDB" id="17763at2759"/>
<evidence type="ECO:0000313" key="2">
    <source>
        <dbReference type="EMBL" id="CDJ68136.1"/>
    </source>
</evidence>
<keyword evidence="1" id="KW-0472">Membrane</keyword>
<gene>
    <name evidence="2" type="ORF">ENH_00048890</name>
</gene>
<reference evidence="2" key="1">
    <citation type="submission" date="2013-10" db="EMBL/GenBank/DDBJ databases">
        <title>Genomic analysis of the causative agents of coccidiosis in chickens.</title>
        <authorList>
            <person name="Reid A.J."/>
            <person name="Blake D."/>
            <person name="Billington K."/>
            <person name="Browne H."/>
            <person name="Dunn M."/>
            <person name="Hung S."/>
            <person name="Kawahara F."/>
            <person name="Miranda-Saavedra D."/>
            <person name="Mourier T."/>
            <person name="Nagra H."/>
            <person name="Otto T.D."/>
            <person name="Rawlings N."/>
            <person name="Sanchez A."/>
            <person name="Sanders M."/>
            <person name="Subramaniam C."/>
            <person name="Tay Y."/>
            <person name="Dear P."/>
            <person name="Doerig C."/>
            <person name="Gruber A."/>
            <person name="Parkinson J."/>
            <person name="Shirley M."/>
            <person name="Wan K.L."/>
            <person name="Berriman M."/>
            <person name="Tomley F."/>
            <person name="Pain A."/>
        </authorList>
    </citation>
    <scope>NUCLEOTIDE SEQUENCE [LARGE SCALE GENOMIC DNA]</scope>
    <source>
        <strain evidence="2">Houghton</strain>
    </source>
</reference>
<dbReference type="RefSeq" id="XP_013436603.1">
    <property type="nucleotide sequence ID" value="XM_013581149.1"/>
</dbReference>
<keyword evidence="1" id="KW-1133">Transmembrane helix</keyword>
<protein>
    <submittedName>
        <fullName evidence="2">Uncharacterized protein</fullName>
    </submittedName>
</protein>
<feature type="transmembrane region" description="Helical" evidence="1">
    <location>
        <begin position="328"/>
        <end position="351"/>
    </location>
</feature>
<dbReference type="VEuPathDB" id="ToxoDB:ENH_00048890"/>
<accession>U6MW04</accession>
<keyword evidence="3" id="KW-1185">Reference proteome</keyword>
<evidence type="ECO:0000313" key="3">
    <source>
        <dbReference type="Proteomes" id="UP000030754"/>
    </source>
</evidence>
<dbReference type="EMBL" id="HG725422">
    <property type="protein sequence ID" value="CDJ68136.1"/>
    <property type="molecule type" value="Genomic_DNA"/>
</dbReference>